<reference evidence="4 5" key="1">
    <citation type="submission" date="2016-10" db="EMBL/GenBank/DDBJ databases">
        <authorList>
            <person name="Varghese N."/>
            <person name="Submissions S."/>
        </authorList>
    </citation>
    <scope>NUCLEOTIDE SEQUENCE [LARGE SCALE GENOMIC DNA]</scope>
    <source>
        <strain evidence="4 5">DSM 16643</strain>
    </source>
</reference>
<protein>
    <submittedName>
        <fullName evidence="4">Glycosyltransferase involved in cell wall bisynthesis</fullName>
    </submittedName>
</protein>
<gene>
    <name evidence="4" type="ORF">SAMN02910315_00437</name>
</gene>
<dbReference type="PANTHER" id="PTHR22916:SF51">
    <property type="entry name" value="GLYCOSYLTRANSFERASE EPSH-RELATED"/>
    <property type="match status" value="1"/>
</dbReference>
<accession>A0A1G5V948</accession>
<evidence type="ECO:0000313" key="4">
    <source>
        <dbReference type="EMBL" id="SDA42334.1"/>
    </source>
</evidence>
<sequence length="383" mass="45430">MYKISIIIPVFNAEKYIKRCFDNLLSQTIGFSNIQVIFVDDGSTDNSSQLIDKYAEDYDNVISIHFHENSGTAGKPRNEGMKFTFSDYILFFDPDDILMENACEVLYTKMIESDVDIVSGGYKKQNWIATWKPFIDADETFITNPKENFSIYFNPPGLPAKLFKRDLLIKNDIKFPEIRMAEDIVFLIKSYFYANSILSLNNFIVFEYYVRTDINNKSVTQNITKKYLYDLLEGYVGVLDLFEEFNINPLLRKIYFTKNHFNFLRVQLNELKINPEELSELFKSQLFLKIRNQKFVLEDDELNDFFNQFIKNHEDVTGKMLQSICRRTQKEFIESNTYITEEKYECKENNMKKDYEIQNIEKELYFFIKKNAKLYNSIEDSKK</sequence>
<dbReference type="Gene3D" id="3.90.550.10">
    <property type="entry name" value="Spore Coat Polysaccharide Biosynthesis Protein SpsA, Chain A"/>
    <property type="match status" value="1"/>
</dbReference>
<keyword evidence="5" id="KW-1185">Reference proteome</keyword>
<evidence type="ECO:0000256" key="2">
    <source>
        <dbReference type="ARBA" id="ARBA00022679"/>
    </source>
</evidence>
<dbReference type="Pfam" id="PF00535">
    <property type="entry name" value="Glycos_transf_2"/>
    <property type="match status" value="1"/>
</dbReference>
<dbReference type="PANTHER" id="PTHR22916">
    <property type="entry name" value="GLYCOSYLTRANSFERASE"/>
    <property type="match status" value="1"/>
</dbReference>
<dbReference type="Proteomes" id="UP000323439">
    <property type="component" value="Unassembled WGS sequence"/>
</dbReference>
<dbReference type="AlphaFoldDB" id="A0A1G5V948"/>
<evidence type="ECO:0000259" key="3">
    <source>
        <dbReference type="Pfam" id="PF00535"/>
    </source>
</evidence>
<organism evidence="4 5">
    <name type="scientific">Methanobrevibacter millerae</name>
    <dbReference type="NCBI Taxonomy" id="230361"/>
    <lineage>
        <taxon>Archaea</taxon>
        <taxon>Methanobacteriati</taxon>
        <taxon>Methanobacteriota</taxon>
        <taxon>Methanomada group</taxon>
        <taxon>Methanobacteria</taxon>
        <taxon>Methanobacteriales</taxon>
        <taxon>Methanobacteriaceae</taxon>
        <taxon>Methanobrevibacter</taxon>
    </lineage>
</organism>
<evidence type="ECO:0000256" key="1">
    <source>
        <dbReference type="ARBA" id="ARBA00022676"/>
    </source>
</evidence>
<name>A0A1G5V948_9EURY</name>
<feature type="domain" description="Glycosyltransferase 2-like" evidence="3">
    <location>
        <begin position="5"/>
        <end position="137"/>
    </location>
</feature>
<dbReference type="InterPro" id="IPR001173">
    <property type="entry name" value="Glyco_trans_2-like"/>
</dbReference>
<dbReference type="OrthoDB" id="46222at2157"/>
<dbReference type="GO" id="GO:0016757">
    <property type="term" value="F:glycosyltransferase activity"/>
    <property type="evidence" value="ECO:0007669"/>
    <property type="project" value="UniProtKB-KW"/>
</dbReference>
<keyword evidence="1" id="KW-0328">Glycosyltransferase</keyword>
<keyword evidence="2 4" id="KW-0808">Transferase</keyword>
<dbReference type="SUPFAM" id="SSF53448">
    <property type="entry name" value="Nucleotide-diphospho-sugar transferases"/>
    <property type="match status" value="1"/>
</dbReference>
<evidence type="ECO:0000313" key="5">
    <source>
        <dbReference type="Proteomes" id="UP000323439"/>
    </source>
</evidence>
<dbReference type="EMBL" id="FMXB01000003">
    <property type="protein sequence ID" value="SDA42334.1"/>
    <property type="molecule type" value="Genomic_DNA"/>
</dbReference>
<dbReference type="RefSeq" id="WP_188118031.1">
    <property type="nucleotide sequence ID" value="NZ_FMXB01000003.1"/>
</dbReference>
<proteinExistence type="predicted"/>
<dbReference type="InterPro" id="IPR029044">
    <property type="entry name" value="Nucleotide-diphossugar_trans"/>
</dbReference>
<dbReference type="CDD" id="cd00761">
    <property type="entry name" value="Glyco_tranf_GTA_type"/>
    <property type="match status" value="1"/>
</dbReference>